<dbReference type="SMART" id="SM00850">
    <property type="entry name" value="LytTR"/>
    <property type="match status" value="1"/>
</dbReference>
<comment type="caution">
    <text evidence="3">The sequence shown here is derived from an EMBL/GenBank/DDBJ whole genome shotgun (WGS) entry which is preliminary data.</text>
</comment>
<organism evidence="3 4">
    <name type="scientific">Rhodophyticola porphyridii</name>
    <dbReference type="NCBI Taxonomy" id="1852017"/>
    <lineage>
        <taxon>Bacteria</taxon>
        <taxon>Pseudomonadati</taxon>
        <taxon>Pseudomonadota</taxon>
        <taxon>Alphaproteobacteria</taxon>
        <taxon>Rhodobacterales</taxon>
        <taxon>Roseobacteraceae</taxon>
        <taxon>Rhodophyticola</taxon>
    </lineage>
</organism>
<sequence>MGNVVNDTILTETLAEARSLANSGGLWAGLLGTGLLLGLTGPFGTFDDLSLPLRVAYWVTLSVPIYWVGFFTTFVIACWCEAWNIGPRSSVFIGSLVASLPITLMIALAHGFTFGAQPLPEMLRLLPYVSVISVSVSFLTEALAMPGNVQPAKQALAKEPAWLEQLPAELGRELILLQAQDHYLRAETPKGEALIRARLQEATEALGSYGVRLHRSWWAARHAITGLAYRNGVPVVILRDGRVLPVGRTYRRAVRTALR</sequence>
<name>A0A3L9Y8R8_9RHOB</name>
<accession>A0A3L9Y8R8</accession>
<keyword evidence="1" id="KW-0472">Membrane</keyword>
<dbReference type="InterPro" id="IPR007492">
    <property type="entry name" value="LytTR_DNA-bd_dom"/>
</dbReference>
<dbReference type="AlphaFoldDB" id="A0A3L9Y8R8"/>
<feature type="transmembrane region" description="Helical" evidence="1">
    <location>
        <begin position="24"/>
        <end position="43"/>
    </location>
</feature>
<protein>
    <submittedName>
        <fullName evidence="3">LytTR family transcriptional regulator</fullName>
    </submittedName>
</protein>
<keyword evidence="1" id="KW-0812">Transmembrane</keyword>
<dbReference type="OrthoDB" id="7028951at2"/>
<keyword evidence="1" id="KW-1133">Transmembrane helix</keyword>
<feature type="transmembrane region" description="Helical" evidence="1">
    <location>
        <begin position="55"/>
        <end position="79"/>
    </location>
</feature>
<feature type="transmembrane region" description="Helical" evidence="1">
    <location>
        <begin position="91"/>
        <end position="113"/>
    </location>
</feature>
<keyword evidence="4" id="KW-1185">Reference proteome</keyword>
<dbReference type="EMBL" id="RCNT01000001">
    <property type="protein sequence ID" value="RMA43925.1"/>
    <property type="molecule type" value="Genomic_DNA"/>
</dbReference>
<evidence type="ECO:0000313" key="3">
    <source>
        <dbReference type="EMBL" id="RMA43925.1"/>
    </source>
</evidence>
<dbReference type="RefSeq" id="WP_121896514.1">
    <property type="nucleotide sequence ID" value="NZ_RCNT01000001.1"/>
</dbReference>
<dbReference type="Gene3D" id="2.40.50.1020">
    <property type="entry name" value="LytTr DNA-binding domain"/>
    <property type="match status" value="1"/>
</dbReference>
<feature type="domain" description="HTH LytTR-type" evidence="2">
    <location>
        <begin position="172"/>
        <end position="259"/>
    </location>
</feature>
<gene>
    <name evidence="3" type="ORF">D9R08_03130</name>
</gene>
<reference evidence="3 4" key="1">
    <citation type="submission" date="2018-10" db="EMBL/GenBank/DDBJ databases">
        <authorList>
            <person name="Jung H.S."/>
            <person name="Jeon C.O."/>
        </authorList>
    </citation>
    <scope>NUCLEOTIDE SEQUENCE [LARGE SCALE GENOMIC DNA]</scope>
    <source>
        <strain evidence="3 4">MA-7-27</strain>
    </source>
</reference>
<dbReference type="Pfam" id="PF04397">
    <property type="entry name" value="LytTR"/>
    <property type="match status" value="1"/>
</dbReference>
<evidence type="ECO:0000313" key="4">
    <source>
        <dbReference type="Proteomes" id="UP000281343"/>
    </source>
</evidence>
<proteinExistence type="predicted"/>
<dbReference type="Proteomes" id="UP000281343">
    <property type="component" value="Unassembled WGS sequence"/>
</dbReference>
<evidence type="ECO:0000256" key="1">
    <source>
        <dbReference type="SAM" id="Phobius"/>
    </source>
</evidence>
<dbReference type="PROSITE" id="PS50930">
    <property type="entry name" value="HTH_LYTTR"/>
    <property type="match status" value="1"/>
</dbReference>
<evidence type="ECO:0000259" key="2">
    <source>
        <dbReference type="PROSITE" id="PS50930"/>
    </source>
</evidence>
<dbReference type="GO" id="GO:0003677">
    <property type="term" value="F:DNA binding"/>
    <property type="evidence" value="ECO:0007669"/>
    <property type="project" value="InterPro"/>
</dbReference>